<organism evidence="5 6">
    <name type="scientific">Nitratidesulfovibrio oxamicus</name>
    <dbReference type="NCBI Taxonomy" id="32016"/>
    <lineage>
        <taxon>Bacteria</taxon>
        <taxon>Pseudomonadati</taxon>
        <taxon>Thermodesulfobacteriota</taxon>
        <taxon>Desulfovibrionia</taxon>
        <taxon>Desulfovibrionales</taxon>
        <taxon>Desulfovibrionaceae</taxon>
        <taxon>Nitratidesulfovibrio</taxon>
    </lineage>
</organism>
<comment type="caution">
    <text evidence="5">The sequence shown here is derived from an EMBL/GenBank/DDBJ whole genome shotgun (WGS) entry which is preliminary data.</text>
</comment>
<dbReference type="Gene3D" id="2.20.180.10">
    <property type="entry name" value="putative fmn-dependent nitroreductase like domains"/>
    <property type="match status" value="1"/>
</dbReference>
<keyword evidence="3" id="KW-0560">Oxidoreductase</keyword>
<accession>A0ABS0J193</accession>
<evidence type="ECO:0000313" key="5">
    <source>
        <dbReference type="EMBL" id="MBG3876203.1"/>
    </source>
</evidence>
<dbReference type="EMBL" id="VRYY01000084">
    <property type="protein sequence ID" value="MBG3876203.1"/>
    <property type="molecule type" value="Genomic_DNA"/>
</dbReference>
<keyword evidence="1" id="KW-0285">Flavoprotein</keyword>
<dbReference type="CDD" id="cd02062">
    <property type="entry name" value="Nitro_FMN_reductase"/>
    <property type="match status" value="1"/>
</dbReference>
<dbReference type="SUPFAM" id="SSF55469">
    <property type="entry name" value="FMN-dependent nitroreductase-like"/>
    <property type="match status" value="1"/>
</dbReference>
<dbReference type="InterPro" id="IPR029479">
    <property type="entry name" value="Nitroreductase"/>
</dbReference>
<gene>
    <name evidence="5" type="ORF">FVW20_03950</name>
</gene>
<dbReference type="Proteomes" id="UP001194469">
    <property type="component" value="Unassembled WGS sequence"/>
</dbReference>
<dbReference type="InterPro" id="IPR000415">
    <property type="entry name" value="Nitroreductase-like"/>
</dbReference>
<name>A0ABS0J193_9BACT</name>
<dbReference type="RefSeq" id="WP_196608383.1">
    <property type="nucleotide sequence ID" value="NZ_VRYY01000084.1"/>
</dbReference>
<evidence type="ECO:0000256" key="1">
    <source>
        <dbReference type="ARBA" id="ARBA00022630"/>
    </source>
</evidence>
<evidence type="ECO:0000259" key="4">
    <source>
        <dbReference type="Pfam" id="PF00881"/>
    </source>
</evidence>
<dbReference type="InterPro" id="IPR023312">
    <property type="entry name" value="Put_nitroreductase_C_bac"/>
</dbReference>
<protein>
    <submittedName>
        <fullName evidence="5">Nitroreductase</fullName>
    </submittedName>
</protein>
<reference evidence="5 6" key="1">
    <citation type="submission" date="2019-08" db="EMBL/GenBank/DDBJ databases">
        <authorList>
            <person name="Luo N."/>
        </authorList>
    </citation>
    <scope>NUCLEOTIDE SEQUENCE [LARGE SCALE GENOMIC DNA]</scope>
    <source>
        <strain evidence="5 6">NCIMB 9442</strain>
    </source>
</reference>
<keyword evidence="2" id="KW-0288">FMN</keyword>
<evidence type="ECO:0000256" key="2">
    <source>
        <dbReference type="ARBA" id="ARBA00022643"/>
    </source>
</evidence>
<sequence length="217" mass="23213">MTVPHSFEQSPEFAAFAQCVRDARTCRRFREDVAVPLATLHALVDTARVCPSGANRQPLRYAVCADAVRNGGVFPHLRWAAYLKDWGGPVHGERPAAYIAVLCDRKGAPTPEIDLGIAAQTIQLGAQALGLGCCMIGAFDRDGVRAALGLNAPPHAELDLVLVLALGVPAETRVLETVGADGDIRYRRDAEGTHRVPKRPLESVLLPVHGGNAQEKG</sequence>
<dbReference type="InterPro" id="IPR050627">
    <property type="entry name" value="Nitroreductase/BluB"/>
</dbReference>
<dbReference type="PANTHER" id="PTHR23026">
    <property type="entry name" value="NADPH NITROREDUCTASE"/>
    <property type="match status" value="1"/>
</dbReference>
<evidence type="ECO:0000313" key="6">
    <source>
        <dbReference type="Proteomes" id="UP001194469"/>
    </source>
</evidence>
<dbReference type="Gene3D" id="3.40.109.10">
    <property type="entry name" value="NADH Oxidase"/>
    <property type="match status" value="1"/>
</dbReference>
<evidence type="ECO:0000256" key="3">
    <source>
        <dbReference type="ARBA" id="ARBA00023002"/>
    </source>
</evidence>
<feature type="domain" description="Nitroreductase" evidence="4">
    <location>
        <begin position="21"/>
        <end position="167"/>
    </location>
</feature>
<proteinExistence type="predicted"/>
<dbReference type="Pfam" id="PF00881">
    <property type="entry name" value="Nitroreductase"/>
    <property type="match status" value="1"/>
</dbReference>
<keyword evidence="6" id="KW-1185">Reference proteome</keyword>
<dbReference type="PANTHER" id="PTHR23026:SF90">
    <property type="entry name" value="IODOTYROSINE DEIODINASE 1"/>
    <property type="match status" value="1"/>
</dbReference>